<proteinExistence type="predicted"/>
<dbReference type="Proteomes" id="UP000281406">
    <property type="component" value="Unassembled WGS sequence"/>
</dbReference>
<evidence type="ECO:0000313" key="2">
    <source>
        <dbReference type="EMBL" id="ROL50909.1"/>
    </source>
</evidence>
<organism evidence="2 3">
    <name type="scientific">Anabarilius grahami</name>
    <name type="common">Kanglang fish</name>
    <name type="synonym">Barilius grahami</name>
    <dbReference type="NCBI Taxonomy" id="495550"/>
    <lineage>
        <taxon>Eukaryota</taxon>
        <taxon>Metazoa</taxon>
        <taxon>Chordata</taxon>
        <taxon>Craniata</taxon>
        <taxon>Vertebrata</taxon>
        <taxon>Euteleostomi</taxon>
        <taxon>Actinopterygii</taxon>
        <taxon>Neopterygii</taxon>
        <taxon>Teleostei</taxon>
        <taxon>Ostariophysi</taxon>
        <taxon>Cypriniformes</taxon>
        <taxon>Xenocyprididae</taxon>
        <taxon>Xenocypridinae</taxon>
        <taxon>Xenocypridinae incertae sedis</taxon>
        <taxon>Anabarilius</taxon>
    </lineage>
</organism>
<protein>
    <submittedName>
        <fullName evidence="2">Uncharacterized protein</fullName>
    </submittedName>
</protein>
<feature type="region of interest" description="Disordered" evidence="1">
    <location>
        <begin position="95"/>
        <end position="132"/>
    </location>
</feature>
<feature type="compositionally biased region" description="Basic and acidic residues" evidence="1">
    <location>
        <begin position="123"/>
        <end position="132"/>
    </location>
</feature>
<accession>A0A3N0YX61</accession>
<comment type="caution">
    <text evidence="2">The sequence shown here is derived from an EMBL/GenBank/DDBJ whole genome shotgun (WGS) entry which is preliminary data.</text>
</comment>
<reference evidence="2 3" key="1">
    <citation type="submission" date="2018-10" db="EMBL/GenBank/DDBJ databases">
        <title>Genome assembly for a Yunnan-Guizhou Plateau 3E fish, Anabarilius grahami (Regan), and its evolutionary and genetic applications.</title>
        <authorList>
            <person name="Jiang W."/>
        </authorList>
    </citation>
    <scope>NUCLEOTIDE SEQUENCE [LARGE SCALE GENOMIC DNA]</scope>
    <source>
        <strain evidence="2">AG-KIZ</strain>
        <tissue evidence="2">Muscle</tissue>
    </source>
</reference>
<dbReference type="AlphaFoldDB" id="A0A3N0YX61"/>
<gene>
    <name evidence="2" type="ORF">DPX16_3543</name>
</gene>
<evidence type="ECO:0000256" key="1">
    <source>
        <dbReference type="SAM" id="MobiDB-lite"/>
    </source>
</evidence>
<feature type="compositionally biased region" description="Basic residues" evidence="1">
    <location>
        <begin position="162"/>
        <end position="171"/>
    </location>
</feature>
<sequence>MTRRDRRVNLDDTFTLARRTIGRFVITSTPLTSGQLPRENDRTDAFRGRHRAEGVAAMPTAPARRRKVAGHRDFRFRLSGGPGPTAPKHEALGLSRKVAPPPPQNNLKGSLSSAAVSARRSGPPRESRCEIRGPWDPRSNILLAHYVTEKWDEWEKKRLRKGRSVRGRRLSPRHDPQVGRKSLAALGPISGVERSKKTRAYAKAVLCKCSSGRPPYGDERS</sequence>
<keyword evidence="3" id="KW-1185">Reference proteome</keyword>
<name>A0A3N0YX61_ANAGA</name>
<feature type="compositionally biased region" description="Low complexity" evidence="1">
    <location>
        <begin position="110"/>
        <end position="121"/>
    </location>
</feature>
<evidence type="ECO:0000313" key="3">
    <source>
        <dbReference type="Proteomes" id="UP000281406"/>
    </source>
</evidence>
<dbReference type="EMBL" id="RJVU01019282">
    <property type="protein sequence ID" value="ROL50909.1"/>
    <property type="molecule type" value="Genomic_DNA"/>
</dbReference>
<feature type="region of interest" description="Disordered" evidence="1">
    <location>
        <begin position="162"/>
        <end position="182"/>
    </location>
</feature>